<dbReference type="SMART" id="SM00478">
    <property type="entry name" value="ENDO3c"/>
    <property type="match status" value="1"/>
</dbReference>
<dbReference type="CDD" id="cd00056">
    <property type="entry name" value="ENDO3c"/>
    <property type="match status" value="1"/>
</dbReference>
<dbReference type="SUPFAM" id="SSF48150">
    <property type="entry name" value="DNA-glycosylase"/>
    <property type="match status" value="1"/>
</dbReference>
<dbReference type="EC" id="3.2.2.21" evidence="2"/>
<keyword evidence="3" id="KW-0227">DNA damage</keyword>
<evidence type="ECO:0000256" key="2">
    <source>
        <dbReference type="ARBA" id="ARBA00012000"/>
    </source>
</evidence>
<evidence type="ECO:0000259" key="5">
    <source>
        <dbReference type="SMART" id="SM00478"/>
    </source>
</evidence>
<dbReference type="Gene3D" id="1.10.1670.40">
    <property type="match status" value="1"/>
</dbReference>
<comment type="catalytic activity">
    <reaction evidence="1">
        <text>Hydrolysis of alkylated DNA, releasing 3-methyladenine, 3-methylguanine, 7-methylguanine and 7-methyladenine.</text>
        <dbReference type="EC" id="3.2.2.21"/>
    </reaction>
</comment>
<keyword evidence="7" id="KW-1185">Reference proteome</keyword>
<protein>
    <recommendedName>
        <fullName evidence="2">DNA-3-methyladenine glycosylase II</fullName>
        <ecNumber evidence="2">3.2.2.21</ecNumber>
    </recommendedName>
</protein>
<reference evidence="7" key="1">
    <citation type="journal article" date="2019" name="Int. J. Syst. Evol. Microbiol.">
        <title>The Global Catalogue of Microorganisms (GCM) 10K type strain sequencing project: providing services to taxonomists for standard genome sequencing and annotation.</title>
        <authorList>
            <consortium name="The Broad Institute Genomics Platform"/>
            <consortium name="The Broad Institute Genome Sequencing Center for Infectious Disease"/>
            <person name="Wu L."/>
            <person name="Ma J."/>
        </authorList>
    </citation>
    <scope>NUCLEOTIDE SEQUENCE [LARGE SCALE GENOMIC DNA]</scope>
    <source>
        <strain evidence="7">JCM 17066</strain>
    </source>
</reference>
<dbReference type="EMBL" id="JBHSMT010000012">
    <property type="protein sequence ID" value="MFC5473756.1"/>
    <property type="molecule type" value="Genomic_DNA"/>
</dbReference>
<dbReference type="Proteomes" id="UP001596045">
    <property type="component" value="Unassembled WGS sequence"/>
</dbReference>
<evidence type="ECO:0000256" key="1">
    <source>
        <dbReference type="ARBA" id="ARBA00000086"/>
    </source>
</evidence>
<feature type="domain" description="HhH-GPD" evidence="5">
    <location>
        <begin position="58"/>
        <end position="210"/>
    </location>
</feature>
<dbReference type="Gene3D" id="1.10.340.30">
    <property type="entry name" value="Hypothetical protein, domain 2"/>
    <property type="match status" value="1"/>
</dbReference>
<proteinExistence type="predicted"/>
<evidence type="ECO:0000256" key="3">
    <source>
        <dbReference type="ARBA" id="ARBA00022763"/>
    </source>
</evidence>
<dbReference type="InterPro" id="IPR003265">
    <property type="entry name" value="HhH-GPD_domain"/>
</dbReference>
<dbReference type="RefSeq" id="WP_378996528.1">
    <property type="nucleotide sequence ID" value="NZ_JBHSMT010000012.1"/>
</dbReference>
<name>A0ABW0M872_9BURK</name>
<sequence length="216" mass="24689">MQKAIDVDTRLSVPAYWEDAKVELMKRDRIMRKLIPQFGDLHLIGRGEAFTTLARSVVGQQISVKAAESVWQKFLLVCPKCTPAQVLKAGNEQLASCGLSKRKAEYIIDLAEHFKAKRVHADQWSEMEDEEVIADLTQIRGIGRWTAEMFLIFNLLRPNILPLDDLGLLKGISVNYFSGEPVSRSDAREVSANWEPWRTVATWYLWRSLDPVPLEY</sequence>
<dbReference type="InterPro" id="IPR011257">
    <property type="entry name" value="DNA_glycosylase"/>
</dbReference>
<comment type="caution">
    <text evidence="6">The sequence shown here is derived from an EMBL/GenBank/DDBJ whole genome shotgun (WGS) entry which is preliminary data.</text>
</comment>
<dbReference type="PANTHER" id="PTHR43003">
    <property type="entry name" value="DNA-3-METHYLADENINE GLYCOSYLASE"/>
    <property type="match status" value="1"/>
</dbReference>
<organism evidence="6 7">
    <name type="scientific">Paraherbaspirillum soli</name>
    <dbReference type="NCBI Taxonomy" id="631222"/>
    <lineage>
        <taxon>Bacteria</taxon>
        <taxon>Pseudomonadati</taxon>
        <taxon>Pseudomonadota</taxon>
        <taxon>Betaproteobacteria</taxon>
        <taxon>Burkholderiales</taxon>
        <taxon>Oxalobacteraceae</taxon>
        <taxon>Paraherbaspirillum</taxon>
    </lineage>
</organism>
<dbReference type="PANTHER" id="PTHR43003:SF5">
    <property type="entry name" value="DNA-3-METHYLADENINE GLYCOSYLASE"/>
    <property type="match status" value="1"/>
</dbReference>
<evidence type="ECO:0000313" key="6">
    <source>
        <dbReference type="EMBL" id="MFC5473756.1"/>
    </source>
</evidence>
<evidence type="ECO:0000313" key="7">
    <source>
        <dbReference type="Proteomes" id="UP001596045"/>
    </source>
</evidence>
<keyword evidence="4" id="KW-0234">DNA repair</keyword>
<dbReference type="InterPro" id="IPR051912">
    <property type="entry name" value="Alkylbase_DNA_Glycosylase/TA"/>
</dbReference>
<gene>
    <name evidence="6" type="ORF">ACFPM8_07275</name>
</gene>
<dbReference type="Pfam" id="PF00730">
    <property type="entry name" value="HhH-GPD"/>
    <property type="match status" value="1"/>
</dbReference>
<accession>A0ABW0M872</accession>
<evidence type="ECO:0000256" key="4">
    <source>
        <dbReference type="ARBA" id="ARBA00023204"/>
    </source>
</evidence>